<dbReference type="Proteomes" id="UP001320898">
    <property type="component" value="Unassembled WGS sequence"/>
</dbReference>
<protein>
    <recommendedName>
        <fullName evidence="9">TRAP transporter small permease protein</fullName>
    </recommendedName>
</protein>
<comment type="similarity">
    <text evidence="8 9">Belongs to the TRAP transporter small permease family.</text>
</comment>
<dbReference type="GO" id="GO:0022857">
    <property type="term" value="F:transmembrane transporter activity"/>
    <property type="evidence" value="ECO:0007669"/>
    <property type="project" value="UniProtKB-UniRule"/>
</dbReference>
<comment type="caution">
    <text evidence="12">The sequence shown here is derived from an EMBL/GenBank/DDBJ whole genome shotgun (WGS) entry which is preliminary data.</text>
</comment>
<dbReference type="EMBL" id="JALIDZ010000001">
    <property type="protein sequence ID" value="MCT8970439.1"/>
    <property type="molecule type" value="Genomic_DNA"/>
</dbReference>
<feature type="transmembrane region" description="Helical" evidence="9">
    <location>
        <begin position="92"/>
        <end position="114"/>
    </location>
</feature>
<keyword evidence="7 9" id="KW-0472">Membrane</keyword>
<keyword evidence="5 9" id="KW-0812">Transmembrane</keyword>
<evidence type="ECO:0000256" key="2">
    <source>
        <dbReference type="ARBA" id="ARBA00022448"/>
    </source>
</evidence>
<evidence type="ECO:0000256" key="8">
    <source>
        <dbReference type="ARBA" id="ARBA00038436"/>
    </source>
</evidence>
<name>A0AAW5QU69_9HYPH</name>
<dbReference type="GO" id="GO:0005886">
    <property type="term" value="C:plasma membrane"/>
    <property type="evidence" value="ECO:0007669"/>
    <property type="project" value="UniProtKB-SubCell"/>
</dbReference>
<evidence type="ECO:0000256" key="5">
    <source>
        <dbReference type="ARBA" id="ARBA00022692"/>
    </source>
</evidence>
<feature type="domain" description="Tripartite ATP-independent periplasmic transporters DctQ component" evidence="11">
    <location>
        <begin position="26"/>
        <end position="159"/>
    </location>
</feature>
<reference evidence="12 13" key="1">
    <citation type="submission" date="2022-04" db="EMBL/GenBank/DDBJ databases">
        <authorList>
            <person name="Ye Y.-Q."/>
            <person name="Du Z.-J."/>
        </authorList>
    </citation>
    <scope>NUCLEOTIDE SEQUENCE [LARGE SCALE GENOMIC DNA]</scope>
    <source>
        <strain evidence="12 13">A6E488</strain>
    </source>
</reference>
<evidence type="ECO:0000256" key="1">
    <source>
        <dbReference type="ARBA" id="ARBA00004429"/>
    </source>
</evidence>
<accession>A0AAW5QU69</accession>
<feature type="transmembrane region" description="Helical" evidence="9">
    <location>
        <begin position="134"/>
        <end position="153"/>
    </location>
</feature>
<evidence type="ECO:0000256" key="3">
    <source>
        <dbReference type="ARBA" id="ARBA00022475"/>
    </source>
</evidence>
<keyword evidence="2 9" id="KW-0813">Transport</keyword>
<evidence type="ECO:0000313" key="13">
    <source>
        <dbReference type="Proteomes" id="UP001320898"/>
    </source>
</evidence>
<comment type="subunit">
    <text evidence="9">The complex comprises the extracytoplasmic solute receptor protein and the two transmembrane proteins.</text>
</comment>
<comment type="function">
    <text evidence="9">Part of the tripartite ATP-independent periplasmic (TRAP) transport system.</text>
</comment>
<feature type="region of interest" description="Disordered" evidence="10">
    <location>
        <begin position="194"/>
        <end position="220"/>
    </location>
</feature>
<evidence type="ECO:0000256" key="10">
    <source>
        <dbReference type="SAM" id="MobiDB-lite"/>
    </source>
</evidence>
<evidence type="ECO:0000256" key="7">
    <source>
        <dbReference type="ARBA" id="ARBA00023136"/>
    </source>
</evidence>
<sequence length="220" mass="25512">MERFIFFIDKLTAWFGKAFAWLILVMTFGVGYEVFVRYVLRDPTPWAFDVSYMGYGALFMMAGAYALSRDSHVRGDFLYRLWKPQTQARVELVLYVLFFFPAVLALIFSGWRYASRSWRYLEVSVMSPANIPVFQFKTIIIAAGLLLFIQGLAQVCRCILCIRTGVWPRHLEDVEELDQVLLREHERDELRHYSEAVDVVSPRDGGTDTSDKPRTDGDRP</sequence>
<dbReference type="AlphaFoldDB" id="A0AAW5QU69"/>
<evidence type="ECO:0000313" key="12">
    <source>
        <dbReference type="EMBL" id="MCT8970439.1"/>
    </source>
</evidence>
<evidence type="ECO:0000256" key="6">
    <source>
        <dbReference type="ARBA" id="ARBA00022989"/>
    </source>
</evidence>
<feature type="transmembrane region" description="Helical" evidence="9">
    <location>
        <begin position="52"/>
        <end position="71"/>
    </location>
</feature>
<dbReference type="InterPro" id="IPR055348">
    <property type="entry name" value="DctQ"/>
</dbReference>
<dbReference type="InterPro" id="IPR007387">
    <property type="entry name" value="TRAP_DctQ"/>
</dbReference>
<feature type="transmembrane region" description="Helical" evidence="9">
    <location>
        <begin position="12"/>
        <end position="32"/>
    </location>
</feature>
<evidence type="ECO:0000256" key="4">
    <source>
        <dbReference type="ARBA" id="ARBA00022519"/>
    </source>
</evidence>
<feature type="compositionally biased region" description="Basic and acidic residues" evidence="10">
    <location>
        <begin position="205"/>
        <end position="220"/>
    </location>
</feature>
<dbReference type="RefSeq" id="WP_261614006.1">
    <property type="nucleotide sequence ID" value="NZ_JALIDZ010000001.1"/>
</dbReference>
<keyword evidence="6 9" id="KW-1133">Transmembrane helix</keyword>
<evidence type="ECO:0000259" key="11">
    <source>
        <dbReference type="Pfam" id="PF04290"/>
    </source>
</evidence>
<organism evidence="12 13">
    <name type="scientific">Microbaculum marinisediminis</name>
    <dbReference type="NCBI Taxonomy" id="2931392"/>
    <lineage>
        <taxon>Bacteria</taxon>
        <taxon>Pseudomonadati</taxon>
        <taxon>Pseudomonadota</taxon>
        <taxon>Alphaproteobacteria</taxon>
        <taxon>Hyphomicrobiales</taxon>
        <taxon>Tepidamorphaceae</taxon>
        <taxon>Microbaculum</taxon>
    </lineage>
</organism>
<dbReference type="PANTHER" id="PTHR35011">
    <property type="entry name" value="2,3-DIKETO-L-GULONATE TRAP TRANSPORTER SMALL PERMEASE PROTEIN YIAM"/>
    <property type="match status" value="1"/>
</dbReference>
<proteinExistence type="inferred from homology"/>
<keyword evidence="13" id="KW-1185">Reference proteome</keyword>
<evidence type="ECO:0000256" key="9">
    <source>
        <dbReference type="RuleBase" id="RU369079"/>
    </source>
</evidence>
<dbReference type="PANTHER" id="PTHR35011:SF4">
    <property type="entry name" value="SLL1102 PROTEIN"/>
    <property type="match status" value="1"/>
</dbReference>
<dbReference type="Pfam" id="PF04290">
    <property type="entry name" value="DctQ"/>
    <property type="match status" value="1"/>
</dbReference>
<keyword evidence="3" id="KW-1003">Cell membrane</keyword>
<gene>
    <name evidence="12" type="ORF">MUB46_01060</name>
</gene>
<keyword evidence="4 9" id="KW-0997">Cell inner membrane</keyword>
<comment type="subcellular location">
    <subcellularLocation>
        <location evidence="1 9">Cell inner membrane</location>
        <topology evidence="1 9">Multi-pass membrane protein</topology>
    </subcellularLocation>
</comment>